<accession>A0ACB8YZ08</accession>
<reference evidence="1 2" key="2">
    <citation type="journal article" date="2022" name="Mol. Ecol. Resour.">
        <title>The genomes of chicory, endive, great burdock and yacon provide insights into Asteraceae paleo-polyploidization history and plant inulin production.</title>
        <authorList>
            <person name="Fan W."/>
            <person name="Wang S."/>
            <person name="Wang H."/>
            <person name="Wang A."/>
            <person name="Jiang F."/>
            <person name="Liu H."/>
            <person name="Zhao H."/>
            <person name="Xu D."/>
            <person name="Zhang Y."/>
        </authorList>
    </citation>
    <scope>NUCLEOTIDE SEQUENCE [LARGE SCALE GENOMIC DNA]</scope>
    <source>
        <strain evidence="2">cv. Punajuju</strain>
        <tissue evidence="1">Leaves</tissue>
    </source>
</reference>
<dbReference type="Proteomes" id="UP001055811">
    <property type="component" value="Linkage Group LG09"/>
</dbReference>
<name>A0ACB8YZ08_CICIN</name>
<evidence type="ECO:0000313" key="1">
    <source>
        <dbReference type="EMBL" id="KAI3690974.1"/>
    </source>
</evidence>
<dbReference type="EMBL" id="CM042017">
    <property type="protein sequence ID" value="KAI3690974.1"/>
    <property type="molecule type" value="Genomic_DNA"/>
</dbReference>
<keyword evidence="2" id="KW-1185">Reference proteome</keyword>
<comment type="caution">
    <text evidence="1">The sequence shown here is derived from an EMBL/GenBank/DDBJ whole genome shotgun (WGS) entry which is preliminary data.</text>
</comment>
<evidence type="ECO:0000313" key="2">
    <source>
        <dbReference type="Proteomes" id="UP001055811"/>
    </source>
</evidence>
<reference evidence="2" key="1">
    <citation type="journal article" date="2022" name="Mol. Ecol. Resour.">
        <title>The genomes of chicory, endive, great burdock and yacon provide insights into Asteraceae palaeo-polyploidization history and plant inulin production.</title>
        <authorList>
            <person name="Fan W."/>
            <person name="Wang S."/>
            <person name="Wang H."/>
            <person name="Wang A."/>
            <person name="Jiang F."/>
            <person name="Liu H."/>
            <person name="Zhao H."/>
            <person name="Xu D."/>
            <person name="Zhang Y."/>
        </authorList>
    </citation>
    <scope>NUCLEOTIDE SEQUENCE [LARGE SCALE GENOMIC DNA]</scope>
    <source>
        <strain evidence="2">cv. Punajuju</strain>
    </source>
</reference>
<gene>
    <name evidence="1" type="ORF">L2E82_49187</name>
</gene>
<sequence>MHEYEMLPGETDGRSEKTGRVHGEWKEVRRKSSKNYQRMSANHGVITYYVSNLPNGVNKLKIKRAFEPFGKIVDVYTGGKRDKSGSIFAFVRFEGVGDAKALEDCMCRVRCEYCILNVNIARYQKQSVVGPNVPYRSSTHHPPPPSPPQHNPQPNPTLVEDAKAFYVDESNWSKWFRWLKPGFNDIVEFERFAWVCIHGVPVRYRSQENYERIAGAFGKPCESFGGDWNTFDLATGYVCILTKSWKIINGEIDIALGTLLVRVGVIEFERDWTPFDKLKDIHPRNIYPTNDIDLDEEKDEDDCENDYFSDPCDEENSEDDEGGISATWERLPEKGDDVEDGKIIEDACKAADEVRSPVCENAKGPSGARRCMKTKGLLVNIRIKYMR</sequence>
<proteinExistence type="predicted"/>
<organism evidence="1 2">
    <name type="scientific">Cichorium intybus</name>
    <name type="common">Chicory</name>
    <dbReference type="NCBI Taxonomy" id="13427"/>
    <lineage>
        <taxon>Eukaryota</taxon>
        <taxon>Viridiplantae</taxon>
        <taxon>Streptophyta</taxon>
        <taxon>Embryophyta</taxon>
        <taxon>Tracheophyta</taxon>
        <taxon>Spermatophyta</taxon>
        <taxon>Magnoliopsida</taxon>
        <taxon>eudicotyledons</taxon>
        <taxon>Gunneridae</taxon>
        <taxon>Pentapetalae</taxon>
        <taxon>asterids</taxon>
        <taxon>campanulids</taxon>
        <taxon>Asterales</taxon>
        <taxon>Asteraceae</taxon>
        <taxon>Cichorioideae</taxon>
        <taxon>Cichorieae</taxon>
        <taxon>Cichoriinae</taxon>
        <taxon>Cichorium</taxon>
    </lineage>
</organism>
<protein>
    <submittedName>
        <fullName evidence="1">Uncharacterized protein</fullName>
    </submittedName>
</protein>